<organism evidence="6 7">
    <name type="scientific">Vreelandella sulfidaeris</name>
    <dbReference type="NCBI Taxonomy" id="115553"/>
    <lineage>
        <taxon>Bacteria</taxon>
        <taxon>Pseudomonadati</taxon>
        <taxon>Pseudomonadota</taxon>
        <taxon>Gammaproteobacteria</taxon>
        <taxon>Oceanospirillales</taxon>
        <taxon>Halomonadaceae</taxon>
        <taxon>Vreelandella</taxon>
    </lineage>
</organism>
<dbReference type="GO" id="GO:0016757">
    <property type="term" value="F:glycosyltransferase activity"/>
    <property type="evidence" value="ECO:0007669"/>
    <property type="project" value="UniProtKB-KW"/>
</dbReference>
<name>A0A365TJU7_9GAMM</name>
<keyword evidence="2" id="KW-0328">Glycosyltransferase</keyword>
<dbReference type="GO" id="GO:1901135">
    <property type="term" value="P:carbohydrate derivative metabolic process"/>
    <property type="evidence" value="ECO:0007669"/>
    <property type="project" value="UniProtKB-ARBA"/>
</dbReference>
<evidence type="ECO:0000313" key="7">
    <source>
        <dbReference type="Proteomes" id="UP000252204"/>
    </source>
</evidence>
<dbReference type="PANTHER" id="PTHR12526">
    <property type="entry name" value="GLYCOSYLTRANSFERASE"/>
    <property type="match status" value="1"/>
</dbReference>
<keyword evidence="3 6" id="KW-0808">Transferase</keyword>
<dbReference type="Proteomes" id="UP000252204">
    <property type="component" value="Unassembled WGS sequence"/>
</dbReference>
<evidence type="ECO:0000259" key="5">
    <source>
        <dbReference type="Pfam" id="PF13439"/>
    </source>
</evidence>
<dbReference type="PANTHER" id="PTHR12526:SF640">
    <property type="entry name" value="COLANIC ACID BIOSYNTHESIS GLYCOSYLTRANSFERASE WCAL-RELATED"/>
    <property type="match status" value="1"/>
</dbReference>
<evidence type="ECO:0000313" key="6">
    <source>
        <dbReference type="EMBL" id="RBI65889.1"/>
    </source>
</evidence>
<protein>
    <submittedName>
        <fullName evidence="6">Colanic acid biosynthesis glycosyltransferase WcaL</fullName>
    </submittedName>
</protein>
<dbReference type="OrthoDB" id="9802525at2"/>
<dbReference type="InterPro" id="IPR001296">
    <property type="entry name" value="Glyco_trans_1"/>
</dbReference>
<proteinExistence type="inferred from homology"/>
<sequence length="409" mass="45962">MRVCVMPSMFPVTSQTFVMQHVTGLLDNDIDVNVLAHRGVDTAWESLGSYQEPLKSRVWYYQAPSKKINRIQGILSQTMYHLTHGNPDYLRSWNILHFGKSSINLNLPYIYNKALDIQPVDILHCHFGHNGVFGAYLKKLGFAKKLVVTFHGHDVSVALQANASKNIYKSVFEEADLILPVSEFWKNRLIDIGAPESRVFVHRVGIDIYRFSYRERGASSKPFRIITTARLVEKKGISYALEAVAKVKNNYPEINFYYDIIGEGPLLEKIEDLVTSLEIADCVKLHGALPHGEVQKLLAEADVFILPSIKANNGDQEGIPVSLMEAMASGMPVLSTLHSGIPELVEDGVSGYLVPERDINALAEKIVCLAEQPESWKKLGEAGRAKVEQDYNKDHQNIRLIDMYRKLIG</sequence>
<dbReference type="Pfam" id="PF00534">
    <property type="entry name" value="Glycos_transf_1"/>
    <property type="match status" value="1"/>
</dbReference>
<reference evidence="7" key="1">
    <citation type="submission" date="2018-06" db="EMBL/GenBank/DDBJ databases">
        <title>Whole genome sequencing of four bacterial strains from South Shetland trench revealing bio-synthetic gene clusters.</title>
        <authorList>
            <person name="Abdel-Mageed W.M."/>
            <person name="Lehri B."/>
            <person name="Jarmusch S."/>
            <person name="Miranda K."/>
            <person name="Goodfellow M."/>
            <person name="Jaspars M."/>
            <person name="Karlyshev A.V."/>
        </authorList>
    </citation>
    <scope>NUCLEOTIDE SEQUENCE [LARGE SCALE GENOMIC DNA]</scope>
    <source>
        <strain evidence="7">SST4</strain>
    </source>
</reference>
<evidence type="ECO:0000256" key="1">
    <source>
        <dbReference type="ARBA" id="ARBA00009481"/>
    </source>
</evidence>
<dbReference type="AlphaFoldDB" id="A0A365TJU7"/>
<gene>
    <name evidence="6" type="ORF">DQ400_16680</name>
</gene>
<dbReference type="SUPFAM" id="SSF53756">
    <property type="entry name" value="UDP-Glycosyltransferase/glycogen phosphorylase"/>
    <property type="match status" value="1"/>
</dbReference>
<dbReference type="EMBL" id="QNTU01000013">
    <property type="protein sequence ID" value="RBI65889.1"/>
    <property type="molecule type" value="Genomic_DNA"/>
</dbReference>
<evidence type="ECO:0000259" key="4">
    <source>
        <dbReference type="Pfam" id="PF00534"/>
    </source>
</evidence>
<comment type="similarity">
    <text evidence="1">Belongs to the glycosyltransferase group 1 family. Glycosyltransferase 4 subfamily.</text>
</comment>
<accession>A0A365TJU7</accession>
<keyword evidence="7" id="KW-1185">Reference proteome</keyword>
<feature type="domain" description="Glycosyltransferase subfamily 4-like N-terminal" evidence="5">
    <location>
        <begin position="87"/>
        <end position="208"/>
    </location>
</feature>
<feature type="domain" description="Glycosyl transferase family 1" evidence="4">
    <location>
        <begin position="217"/>
        <end position="385"/>
    </location>
</feature>
<comment type="caution">
    <text evidence="6">The sequence shown here is derived from an EMBL/GenBank/DDBJ whole genome shotgun (WGS) entry which is preliminary data.</text>
</comment>
<evidence type="ECO:0000256" key="3">
    <source>
        <dbReference type="ARBA" id="ARBA00022679"/>
    </source>
</evidence>
<dbReference type="Pfam" id="PF13439">
    <property type="entry name" value="Glyco_transf_4"/>
    <property type="match status" value="1"/>
</dbReference>
<evidence type="ECO:0000256" key="2">
    <source>
        <dbReference type="ARBA" id="ARBA00022676"/>
    </source>
</evidence>
<dbReference type="Gene3D" id="3.40.50.2000">
    <property type="entry name" value="Glycogen Phosphorylase B"/>
    <property type="match status" value="2"/>
</dbReference>
<dbReference type="InterPro" id="IPR028098">
    <property type="entry name" value="Glyco_trans_4-like_N"/>
</dbReference>